<dbReference type="Proteomes" id="UP000183987">
    <property type="component" value="Unassembled WGS sequence"/>
</dbReference>
<evidence type="ECO:0000313" key="2">
    <source>
        <dbReference type="Proteomes" id="UP000183987"/>
    </source>
</evidence>
<dbReference type="STRING" id="366533.SAMN05444339_103181"/>
<dbReference type="AlphaFoldDB" id="A0A1M4YMC2"/>
<dbReference type="RefSeq" id="WP_084114257.1">
    <property type="nucleotide sequence ID" value="NZ_FQUE01000003.1"/>
</dbReference>
<protein>
    <submittedName>
        <fullName evidence="1">PAS fold</fullName>
    </submittedName>
</protein>
<reference evidence="2" key="1">
    <citation type="submission" date="2016-11" db="EMBL/GenBank/DDBJ databases">
        <authorList>
            <person name="Varghese N."/>
            <person name="Submissions S."/>
        </authorList>
    </citation>
    <scope>NUCLEOTIDE SEQUENCE [LARGE SCALE GENOMIC DNA]</scope>
    <source>
        <strain evidence="2">DSM 29326</strain>
    </source>
</reference>
<proteinExistence type="predicted"/>
<name>A0A1M4YMC2_LOKAT</name>
<dbReference type="Pfam" id="PF12860">
    <property type="entry name" value="PAS_7"/>
    <property type="match status" value="1"/>
</dbReference>
<gene>
    <name evidence="1" type="ORF">SAMN05444339_103181</name>
</gene>
<accession>A0A1M4YMC2</accession>
<dbReference type="SUPFAM" id="SSF55785">
    <property type="entry name" value="PYP-like sensor domain (PAS domain)"/>
    <property type="match status" value="1"/>
</dbReference>
<organism evidence="1 2">
    <name type="scientific">Loktanella atrilutea</name>
    <dbReference type="NCBI Taxonomy" id="366533"/>
    <lineage>
        <taxon>Bacteria</taxon>
        <taxon>Pseudomonadati</taxon>
        <taxon>Pseudomonadota</taxon>
        <taxon>Alphaproteobacteria</taxon>
        <taxon>Rhodobacterales</taxon>
        <taxon>Roseobacteraceae</taxon>
        <taxon>Loktanella</taxon>
    </lineage>
</organism>
<dbReference type="OrthoDB" id="9797304at2"/>
<dbReference type="InterPro" id="IPR035965">
    <property type="entry name" value="PAS-like_dom_sf"/>
</dbReference>
<evidence type="ECO:0000313" key="1">
    <source>
        <dbReference type="EMBL" id="SHF06959.1"/>
    </source>
</evidence>
<keyword evidence="2" id="KW-1185">Reference proteome</keyword>
<sequence>MLSLDVLRLAAAGGLVAVGLFCAFQSVRSLLIARPNGNAQRLPEVSAPAFLFQGDMLIDASPSGAALIAVAADDRNERAALLHVLEPQFPDLRDRLQDLRPGDRIRIQSAVDSGLSLILAMMDGLVRITLEEDGGVQSVSRTCSDIERASMLDELNLLRLIMRDTPQLIWREDGQGQLTWANAAYLSYADRLMPDGERRGQVWPGERLFPEIQPPLPTDPRTFEGRQALQLPGEKAEHWFEITAVPQDGSVIYYAIDANATIRAERAQFDFQQTLGKTFAQLSTGLAIFNKKRQLTMFNPALLDMTGLPFAFMSTRPSIERVLDRLREMRRLPEPKNYATWREQFAALEAAAQSGTYSENWDMPDGQTYRVSGRPHPDGAIAFLFEDISAEISLTRRFRTEIESGQAVLDALPDAIAVFSSSNTLTMTNVAYDQLWQSDDEPQMTVHDLRGALRMWKSRAASTTLWREIEDFGRLRHDRAMVRDQLVLHTGRRMNCEIMAISGGMTMIRFTVSTERLTAPLSARLKTSGERLATG</sequence>
<dbReference type="EMBL" id="FQUE01000003">
    <property type="protein sequence ID" value="SHF06959.1"/>
    <property type="molecule type" value="Genomic_DNA"/>
</dbReference>